<organism evidence="1 2">
    <name type="scientific">Allacma fusca</name>
    <dbReference type="NCBI Taxonomy" id="39272"/>
    <lineage>
        <taxon>Eukaryota</taxon>
        <taxon>Metazoa</taxon>
        <taxon>Ecdysozoa</taxon>
        <taxon>Arthropoda</taxon>
        <taxon>Hexapoda</taxon>
        <taxon>Collembola</taxon>
        <taxon>Symphypleona</taxon>
        <taxon>Sminthuridae</taxon>
        <taxon>Allacma</taxon>
    </lineage>
</organism>
<evidence type="ECO:0000313" key="2">
    <source>
        <dbReference type="Proteomes" id="UP000708208"/>
    </source>
</evidence>
<reference evidence="1" key="1">
    <citation type="submission" date="2021-06" db="EMBL/GenBank/DDBJ databases">
        <authorList>
            <person name="Hodson N. C."/>
            <person name="Mongue J. A."/>
            <person name="Jaron S. K."/>
        </authorList>
    </citation>
    <scope>NUCLEOTIDE SEQUENCE</scope>
</reference>
<name>A0A8J2JZD4_9HEXA</name>
<dbReference type="EMBL" id="CAJVCH010183820">
    <property type="protein sequence ID" value="CAG7729765.1"/>
    <property type="molecule type" value="Genomic_DNA"/>
</dbReference>
<evidence type="ECO:0000313" key="1">
    <source>
        <dbReference type="EMBL" id="CAG7729765.1"/>
    </source>
</evidence>
<protein>
    <submittedName>
        <fullName evidence="1">Uncharacterized protein</fullName>
    </submittedName>
</protein>
<proteinExistence type="predicted"/>
<sequence>MYEEFTQGCMLIQLASRASLLSPPSFFWSLFMVLDRNGGNRPYCVCILEKERTDNWSEWNRMGSAHKRKPCSPKCKKLTTYVQGWEIEVLCWHAGDSCKSVG</sequence>
<dbReference type="Proteomes" id="UP000708208">
    <property type="component" value="Unassembled WGS sequence"/>
</dbReference>
<dbReference type="AlphaFoldDB" id="A0A8J2JZD4"/>
<comment type="caution">
    <text evidence="1">The sequence shown here is derived from an EMBL/GenBank/DDBJ whole genome shotgun (WGS) entry which is preliminary data.</text>
</comment>
<accession>A0A8J2JZD4</accession>
<keyword evidence="2" id="KW-1185">Reference proteome</keyword>
<gene>
    <name evidence="1" type="ORF">AFUS01_LOCUS18457</name>
</gene>